<organism evidence="3 4">
    <name type="scientific">Croceicoccus marinus</name>
    <dbReference type="NCBI Taxonomy" id="450378"/>
    <lineage>
        <taxon>Bacteria</taxon>
        <taxon>Pseudomonadati</taxon>
        <taxon>Pseudomonadota</taxon>
        <taxon>Alphaproteobacteria</taxon>
        <taxon>Sphingomonadales</taxon>
        <taxon>Erythrobacteraceae</taxon>
        <taxon>Croceicoccus</taxon>
    </lineage>
</organism>
<name>A0A7G6W145_9SPHN</name>
<sequence length="999" mass="106904">MLSVASVKSASGAASYFAKDDYHAAEYYAGEHATEMSAWGGEGARELGLSGEVSKEAFEKILNGIQPNGDAVGQVDKRQSGVDLTFSMSKSASVMAYVAGDERVLKAHWTAVSATMKWVEKNFAEGRTYERTKSGEPVRTGNLVYALFQHDTSRALDPQGHIHVVIANMTRMADGAWRALHNGQLWKNNSTIGAAYNAQFRAELAKLGYETEITGKHGQFEIRGVPKEVIDEFSQRRAQILAKAEQLGFSSTEALRSITGKTRDPKLNVEDRTSLRESWRERAAALGFDGKALIANAMERAGRGQGDERIGSRGRLDEILSGVRDAVGSLLGPKDPLISRGIERLGMTAADYRTQHAVASAVRILEQREAAFPVPQVSKTALDLGLAGVTAEKVDQRISELIRQDKLIPGKSERIDMAVTHVTTPDALATEGKILTEIADGKGAAKPIVPADQVVLRLTDASGDKQLNAGQLAAATLALSSTDRIVAVQGVAGAGKSTMIASVARVAEAEGRKVLGLAFQNKMVGDLKEGAGIEAQTVSSFVNTYARHALAGRGEGYEGARNALKGTVLVLDEASMVGSTPMRHLVGIANALGVDRLVMIGDRQQLSAIDAGKSFALAQEGGIALARMDENLRQRTDQLRDVAALANRGAVREALGVLGDNFKVTPGHVGAAADQWLGLSPGERDATALFASGRAARAELNTRVQEGLKADGTLSGEGRTLTVLERVNTTHEELRYPQIYQAGQTLEVARAVREIGLRPGSYAVLGVDANGRVQLQVGGRTVHFDPQKINPLDKRDPMGLAQSEQIKLHEGDKIRWMQNDKQRGLDNAALARVVSVGPKGITVEAADKTLHELKNGDPMLERLGLAYALNMHMAQGITADKGIAVMSSNESNLSNQRLFNVTVTRVRDDLTLYTDNKDKLTAAIERNEGNKTSALETIGKIDVDGPAAGKGGTSPTTPAPPPPAMDLSKPSMDLTKLRAPVEPRAPDLPFPEKDIGLEL</sequence>
<dbReference type="RefSeq" id="WP_185886148.1">
    <property type="nucleotide sequence ID" value="NZ_CP060054.1"/>
</dbReference>
<feature type="region of interest" description="Disordered" evidence="1">
    <location>
        <begin position="942"/>
        <end position="999"/>
    </location>
</feature>
<evidence type="ECO:0000259" key="2">
    <source>
        <dbReference type="SMART" id="SM00382"/>
    </source>
</evidence>
<dbReference type="InterPro" id="IPR014059">
    <property type="entry name" value="TraI/TrwC_relax"/>
</dbReference>
<dbReference type="Pfam" id="PF13604">
    <property type="entry name" value="AAA_30"/>
    <property type="match status" value="1"/>
</dbReference>
<feature type="domain" description="AAA+ ATPase" evidence="2">
    <location>
        <begin position="482"/>
        <end position="610"/>
    </location>
</feature>
<dbReference type="NCBIfam" id="TIGR02686">
    <property type="entry name" value="relax_trwC"/>
    <property type="match status" value="1"/>
</dbReference>
<dbReference type="Proteomes" id="UP000515297">
    <property type="component" value="Plasmid plas2"/>
</dbReference>
<accession>A0A7G6W145</accession>
<dbReference type="SUPFAM" id="SSF55464">
    <property type="entry name" value="Origin of replication-binding domain, RBD-like"/>
    <property type="match status" value="1"/>
</dbReference>
<dbReference type="SMART" id="SM00382">
    <property type="entry name" value="AAA"/>
    <property type="match status" value="1"/>
</dbReference>
<protein>
    <submittedName>
        <fullName evidence="3">Conjugative relaxase</fullName>
    </submittedName>
</protein>
<geneLocation type="plasmid" evidence="3 4">
    <name>plas2</name>
</geneLocation>
<feature type="compositionally biased region" description="Basic and acidic residues" evidence="1">
    <location>
        <begin position="975"/>
        <end position="999"/>
    </location>
</feature>
<evidence type="ECO:0000313" key="4">
    <source>
        <dbReference type="Proteomes" id="UP000515297"/>
    </source>
</evidence>
<gene>
    <name evidence="3" type="ORF">H4O24_20000</name>
</gene>
<dbReference type="Pfam" id="PF08751">
    <property type="entry name" value="TrwC"/>
    <property type="match status" value="1"/>
</dbReference>
<dbReference type="Gene3D" id="3.40.50.300">
    <property type="entry name" value="P-loop containing nucleotide triphosphate hydrolases"/>
    <property type="match status" value="2"/>
</dbReference>
<dbReference type="AlphaFoldDB" id="A0A7G6W145"/>
<dbReference type="InterPro" id="IPR003593">
    <property type="entry name" value="AAA+_ATPase"/>
</dbReference>
<dbReference type="InterPro" id="IPR014862">
    <property type="entry name" value="TrwC"/>
</dbReference>
<dbReference type="InterPro" id="IPR027417">
    <property type="entry name" value="P-loop_NTPase"/>
</dbReference>
<keyword evidence="3" id="KW-0614">Plasmid</keyword>
<dbReference type="NCBIfam" id="NF041492">
    <property type="entry name" value="MobF"/>
    <property type="match status" value="1"/>
</dbReference>
<evidence type="ECO:0000313" key="3">
    <source>
        <dbReference type="EMBL" id="QNE07710.1"/>
    </source>
</evidence>
<reference evidence="3 4" key="1">
    <citation type="submission" date="2020-08" db="EMBL/GenBank/DDBJ databases">
        <authorList>
            <person name="Liu G."/>
            <person name="Sun C."/>
        </authorList>
    </citation>
    <scope>NUCLEOTIDE SEQUENCE [LARGE SCALE GENOMIC DNA]</scope>
    <source>
        <strain evidence="3 4">OT19</strain>
        <plasmid evidence="3 4">plas2</plasmid>
    </source>
</reference>
<evidence type="ECO:0000256" key="1">
    <source>
        <dbReference type="SAM" id="MobiDB-lite"/>
    </source>
</evidence>
<dbReference type="EMBL" id="CP060054">
    <property type="protein sequence ID" value="QNE07710.1"/>
    <property type="molecule type" value="Genomic_DNA"/>
</dbReference>
<proteinExistence type="predicted"/>
<dbReference type="SUPFAM" id="SSF52540">
    <property type="entry name" value="P-loop containing nucleoside triphosphate hydrolases"/>
    <property type="match status" value="2"/>
</dbReference>